<feature type="chain" id="PRO_5020471061" evidence="2">
    <location>
        <begin position="27"/>
        <end position="1002"/>
    </location>
</feature>
<feature type="signal peptide" evidence="2">
    <location>
        <begin position="1"/>
        <end position="26"/>
    </location>
</feature>
<dbReference type="Proteomes" id="UP000295210">
    <property type="component" value="Unassembled WGS sequence"/>
</dbReference>
<keyword evidence="4" id="KW-0378">Hydrolase</keyword>
<gene>
    <name evidence="4" type="ORF">C7378_2699</name>
</gene>
<keyword evidence="5" id="KW-1185">Reference proteome</keyword>
<dbReference type="SUPFAM" id="SSF56935">
    <property type="entry name" value="Porins"/>
    <property type="match status" value="1"/>
</dbReference>
<evidence type="ECO:0000256" key="1">
    <source>
        <dbReference type="SAM" id="MobiDB-lite"/>
    </source>
</evidence>
<dbReference type="InterPro" id="IPR013784">
    <property type="entry name" value="Carb-bd-like_fold"/>
</dbReference>
<sequence>MKLKSLVLTLAVFVPALLLAPGAGTAAAFAQNLESPSADAPGTPTAAGSLHGVVADPSGAVIPGATVNVSSVAGQINSATADSGGAYTIPGLAPGTYTITATAPGFAPVTIPDVHVGKGQAKLLNFSLVIEVQQQNVEVNVNAPTVSVSPDQNANSVIITGKDLDALSDDPTELQNELNALAGPGAGPSGAQIFIDGFTAGQLPPKSAIREIKINQNPFSAEFDKLGYGRIEILTKPGTDKFHGQVFMQGNSSGLNTGNPFSKNIPSYYSYQYNGTLSGPINKNASFFVSAEQRHIGDDAIIFAYNPNDLDFAHNTLNFQDALPNPRLRTNIAPRVDLQLGKNNTLSVRYQYFDNYQQNEGVGQFSLRDQAYNAEETESTLQMSDTQIVSSKVINEILFQWLHDRSSQTPAAFTPQVQVGGAFTTGGNQEQAIQDHTDRYELQDIATIATKTHAIDAGFRLRIRRDANSANSGFNGVFTFGQRPCPPSGCPATLPGCSGTSASGCTISALSAYKITQLGLQNGESFSQILAQGGGASQLTYVTGTPAILVHLTDAGIFYQDDWRVSKNFTFSYGMRFETQTNIPDHEDWGPRLSFAYGISRHNHPPKTVLRGGFGIFYDRFHLAQIQQAARQNNIVQKETVVADPACFFTSNIAQNDLGACAGAGSTSSLSAIYQIAPNLHAPQIIQGAFGIEHQVSKNATFSLTYLASRGEYQLVTRNANAPYSPTYNPAEGNVYQYYSEGLFNQNQLIANFNLRAGQKLSFFGFNTLSYANSDANGVSSNPSNSDNLHQDYGRAAFDSRDQFFFMGSWAAPYALRVSPFVVFNAGRPFNITLSQDQNGDSFFTDRPAFAQPGDTNILKTSYGTFNVTPGPNEAPIPIYYGNGPNLFAFNLRLSKTIGFGQKTKAGGGPAGGPHGGGPRGGLGGRGLSGGGPHGGFGDNTGRRYNLTLSAQALNLFNDINLAPPTGVVDSPEFGQSNQLAGRIFSSGSASRRIFLQAIFTF</sequence>
<keyword evidence="4" id="KW-0645">Protease</keyword>
<evidence type="ECO:0000256" key="2">
    <source>
        <dbReference type="SAM" id="SignalP"/>
    </source>
</evidence>
<dbReference type="InterPro" id="IPR057601">
    <property type="entry name" value="Oar-like_b-barrel"/>
</dbReference>
<dbReference type="GO" id="GO:0004180">
    <property type="term" value="F:carboxypeptidase activity"/>
    <property type="evidence" value="ECO:0007669"/>
    <property type="project" value="UniProtKB-KW"/>
</dbReference>
<evidence type="ECO:0000259" key="3">
    <source>
        <dbReference type="Pfam" id="PF25183"/>
    </source>
</evidence>
<dbReference type="Gene3D" id="2.60.40.1120">
    <property type="entry name" value="Carboxypeptidase-like, regulatory domain"/>
    <property type="match status" value="1"/>
</dbReference>
<dbReference type="AlphaFoldDB" id="A0A4R1L4M2"/>
<feature type="region of interest" description="Disordered" evidence="1">
    <location>
        <begin position="904"/>
        <end position="939"/>
    </location>
</feature>
<keyword evidence="4" id="KW-0121">Carboxypeptidase</keyword>
<keyword evidence="2" id="KW-0732">Signal</keyword>
<dbReference type="Pfam" id="PF25183">
    <property type="entry name" value="OMP_b-brl_4"/>
    <property type="match status" value="3"/>
</dbReference>
<protein>
    <submittedName>
        <fullName evidence="4">Carboxypeptidase family protein</fullName>
    </submittedName>
</protein>
<dbReference type="SUPFAM" id="SSF49452">
    <property type="entry name" value="Starch-binding domain-like"/>
    <property type="match status" value="1"/>
</dbReference>
<feature type="domain" description="TonB-dependent transporter Oar-like beta-barrel" evidence="3">
    <location>
        <begin position="313"/>
        <end position="582"/>
    </location>
</feature>
<organism evidence="4 5">
    <name type="scientific">Acidipila rosea</name>
    <dbReference type="NCBI Taxonomy" id="768535"/>
    <lineage>
        <taxon>Bacteria</taxon>
        <taxon>Pseudomonadati</taxon>
        <taxon>Acidobacteriota</taxon>
        <taxon>Terriglobia</taxon>
        <taxon>Terriglobales</taxon>
        <taxon>Acidobacteriaceae</taxon>
        <taxon>Acidipila</taxon>
    </lineage>
</organism>
<feature type="domain" description="TonB-dependent transporter Oar-like beta-barrel" evidence="3">
    <location>
        <begin position="584"/>
        <end position="900"/>
    </location>
</feature>
<proteinExistence type="predicted"/>
<comment type="caution">
    <text evidence="4">The sequence shown here is derived from an EMBL/GenBank/DDBJ whole genome shotgun (WGS) entry which is preliminary data.</text>
</comment>
<feature type="compositionally biased region" description="Gly residues" evidence="1">
    <location>
        <begin position="906"/>
        <end position="939"/>
    </location>
</feature>
<dbReference type="GO" id="GO:0030246">
    <property type="term" value="F:carbohydrate binding"/>
    <property type="evidence" value="ECO:0007669"/>
    <property type="project" value="InterPro"/>
</dbReference>
<dbReference type="OrthoDB" id="98676at2"/>
<evidence type="ECO:0000313" key="4">
    <source>
        <dbReference type="EMBL" id="TCK72067.1"/>
    </source>
</evidence>
<dbReference type="Pfam" id="PF13620">
    <property type="entry name" value="CarboxypepD_reg"/>
    <property type="match status" value="1"/>
</dbReference>
<feature type="domain" description="TonB-dependent transporter Oar-like beta-barrel" evidence="3">
    <location>
        <begin position="235"/>
        <end position="290"/>
    </location>
</feature>
<dbReference type="EMBL" id="SMGK01000004">
    <property type="protein sequence ID" value="TCK72067.1"/>
    <property type="molecule type" value="Genomic_DNA"/>
</dbReference>
<reference evidence="4 5" key="1">
    <citation type="submission" date="2019-03" db="EMBL/GenBank/DDBJ databases">
        <title>Genomic Encyclopedia of Type Strains, Phase IV (KMG-IV): sequencing the most valuable type-strain genomes for metagenomic binning, comparative biology and taxonomic classification.</title>
        <authorList>
            <person name="Goeker M."/>
        </authorList>
    </citation>
    <scope>NUCLEOTIDE SEQUENCE [LARGE SCALE GENOMIC DNA]</scope>
    <source>
        <strain evidence="4 5">DSM 103428</strain>
    </source>
</reference>
<dbReference type="RefSeq" id="WP_131997586.1">
    <property type="nucleotide sequence ID" value="NZ_SMGK01000004.1"/>
</dbReference>
<name>A0A4R1L4M2_9BACT</name>
<accession>A0A4R1L4M2</accession>
<evidence type="ECO:0000313" key="5">
    <source>
        <dbReference type="Proteomes" id="UP000295210"/>
    </source>
</evidence>